<reference evidence="2" key="1">
    <citation type="submission" date="2022-11" db="UniProtKB">
        <authorList>
            <consortium name="EnsemblMetazoa"/>
        </authorList>
    </citation>
    <scope>IDENTIFICATION</scope>
</reference>
<dbReference type="OMA" id="WGKNDDV"/>
<proteinExistence type="predicted"/>
<name>A0A913WWG1_EXADI</name>
<keyword evidence="3" id="KW-1185">Reference proteome</keyword>
<dbReference type="SUPFAM" id="SSF57302">
    <property type="entry name" value="Snake toxin-like"/>
    <property type="match status" value="1"/>
</dbReference>
<dbReference type="OrthoDB" id="5990134at2759"/>
<feature type="signal peptide" evidence="1">
    <location>
        <begin position="1"/>
        <end position="19"/>
    </location>
</feature>
<dbReference type="Proteomes" id="UP000887567">
    <property type="component" value="Unplaced"/>
</dbReference>
<dbReference type="AlphaFoldDB" id="A0A913WWG1"/>
<dbReference type="InterPro" id="IPR045860">
    <property type="entry name" value="Snake_toxin-like_sf"/>
</dbReference>
<dbReference type="GeneID" id="110234147"/>
<dbReference type="Gene3D" id="2.10.60.10">
    <property type="entry name" value="CD59"/>
    <property type="match status" value="1"/>
</dbReference>
<keyword evidence="1" id="KW-0732">Signal</keyword>
<dbReference type="EnsemblMetazoa" id="XM_021039505.2">
    <property type="protein sequence ID" value="XP_020895164.1"/>
    <property type="gene ID" value="LOC110234147"/>
</dbReference>
<dbReference type="CDD" id="cd23553">
    <property type="entry name" value="TFP_LU_ECD_Ly6PGE"/>
    <property type="match status" value="1"/>
</dbReference>
<evidence type="ECO:0000256" key="1">
    <source>
        <dbReference type="SAM" id="SignalP"/>
    </source>
</evidence>
<organism evidence="2 3">
    <name type="scientific">Exaiptasia diaphana</name>
    <name type="common">Tropical sea anemone</name>
    <name type="synonym">Aiptasia pulchella</name>
    <dbReference type="NCBI Taxonomy" id="2652724"/>
    <lineage>
        <taxon>Eukaryota</taxon>
        <taxon>Metazoa</taxon>
        <taxon>Cnidaria</taxon>
        <taxon>Anthozoa</taxon>
        <taxon>Hexacorallia</taxon>
        <taxon>Actiniaria</taxon>
        <taxon>Aiptasiidae</taxon>
        <taxon>Exaiptasia</taxon>
    </lineage>
</organism>
<evidence type="ECO:0000313" key="2">
    <source>
        <dbReference type="EnsemblMetazoa" id="XP_020895164.1"/>
    </source>
</evidence>
<evidence type="ECO:0000313" key="3">
    <source>
        <dbReference type="Proteomes" id="UP000887567"/>
    </source>
</evidence>
<protein>
    <submittedName>
        <fullName evidence="2">Uncharacterized protein</fullName>
    </submittedName>
</protein>
<accession>A0A913WWG1</accession>
<dbReference type="RefSeq" id="XP_020895164.1">
    <property type="nucleotide sequence ID" value="XM_021039505.2"/>
</dbReference>
<sequence>MKFLAALLVLAITVPAVLSIKCYVCTNTKGNCNENNKDCPSSSIIKYDRCLKIKVGDVVTKSCSTKALCDVMKFCDGKSECKASCCDSDGCNASSALAPKFVLVCVAAMVTKYLM</sequence>
<feature type="chain" id="PRO_5037663808" evidence="1">
    <location>
        <begin position="20"/>
        <end position="115"/>
    </location>
</feature>